<protein>
    <submittedName>
        <fullName evidence="1">Uncharacterized protein</fullName>
    </submittedName>
</protein>
<gene>
    <name evidence="1" type="ORF">SERLADRAFT_462923</name>
</gene>
<reference evidence="1" key="1">
    <citation type="submission" date="2011-04" db="EMBL/GenBank/DDBJ databases">
        <title>Evolution of plant cell wall degrading machinery underlies the functional diversity of forest fungi.</title>
        <authorList>
            <consortium name="US DOE Joint Genome Institute (JGI-PGF)"/>
            <person name="Eastwood D.C."/>
            <person name="Floudas D."/>
            <person name="Binder M."/>
            <person name="Majcherczyk A."/>
            <person name="Schneider P."/>
            <person name="Aerts A."/>
            <person name="Asiegbu F.O."/>
            <person name="Baker S.E."/>
            <person name="Barry K."/>
            <person name="Bendiksby M."/>
            <person name="Blumentritt M."/>
            <person name="Coutinho P.M."/>
            <person name="Cullen D."/>
            <person name="Cullen D."/>
            <person name="Gathman A."/>
            <person name="Goodell B."/>
            <person name="Henrissat B."/>
            <person name="Ihrmark K."/>
            <person name="Kauserud H."/>
            <person name="Kohler A."/>
            <person name="LaButti K."/>
            <person name="Lapidus A."/>
            <person name="Lavin J.L."/>
            <person name="Lee Y.-H."/>
            <person name="Lindquist E."/>
            <person name="Lilly W."/>
            <person name="Lucas S."/>
            <person name="Morin E."/>
            <person name="Murat C."/>
            <person name="Oguiza J.A."/>
            <person name="Park J."/>
            <person name="Pisabarro A.G."/>
            <person name="Riley R."/>
            <person name="Rosling A."/>
            <person name="Salamov A."/>
            <person name="Schmidt O."/>
            <person name="Schmutz J."/>
            <person name="Skrede I."/>
            <person name="Stenlid J."/>
            <person name="Wiebenga A."/>
            <person name="Xie X."/>
            <person name="Kues U."/>
            <person name="Hibbett D.S."/>
            <person name="Hoffmeister D."/>
            <person name="Hogberg N."/>
            <person name="Martin F."/>
            <person name="Grigoriev I.V."/>
            <person name="Watkinson S.C."/>
        </authorList>
    </citation>
    <scope>NUCLEOTIDE SEQUENCE</scope>
    <source>
        <strain evidence="1">S7.9</strain>
    </source>
</reference>
<dbReference type="RefSeq" id="XP_007316344.1">
    <property type="nucleotide sequence ID" value="XM_007316282.1"/>
</dbReference>
<dbReference type="KEGG" id="sla:SERLADRAFT_462923"/>
<dbReference type="Proteomes" id="UP000008064">
    <property type="component" value="Unassembled WGS sequence"/>
</dbReference>
<accession>F8NQZ8</accession>
<dbReference type="EMBL" id="GL945432">
    <property type="protein sequence ID" value="EGO26171.1"/>
    <property type="molecule type" value="Genomic_DNA"/>
</dbReference>
<feature type="non-terminal residue" evidence="1">
    <location>
        <position position="141"/>
    </location>
</feature>
<name>F8NQZ8_SERL9</name>
<dbReference type="HOGENOM" id="CLU_1830059_0_0_1"/>
<dbReference type="OrthoDB" id="2606310at2759"/>
<organism>
    <name type="scientific">Serpula lacrymans var. lacrymans (strain S7.9)</name>
    <name type="common">Dry rot fungus</name>
    <dbReference type="NCBI Taxonomy" id="578457"/>
    <lineage>
        <taxon>Eukaryota</taxon>
        <taxon>Fungi</taxon>
        <taxon>Dikarya</taxon>
        <taxon>Basidiomycota</taxon>
        <taxon>Agaricomycotina</taxon>
        <taxon>Agaricomycetes</taxon>
        <taxon>Agaricomycetidae</taxon>
        <taxon>Boletales</taxon>
        <taxon>Coniophorineae</taxon>
        <taxon>Serpulaceae</taxon>
        <taxon>Serpula</taxon>
    </lineage>
</organism>
<proteinExistence type="predicted"/>
<sequence length="141" mass="16051">MLHSIILSKTNNIHSFIKALRIQRAYYICMTSPATHIPSCGNYHFDSDVPIIRARLLYCDYSKYVHRMWIGECWNIPSTKPEVPTRASTIHEVDAGVESDYAILAPVLLATSSLGINCSSNILYYCLETTSAVEDYFPHYR</sequence>
<dbReference type="GeneID" id="18818457"/>
<dbReference type="AlphaFoldDB" id="F8NQZ8"/>
<evidence type="ECO:0000313" key="1">
    <source>
        <dbReference type="EMBL" id="EGO26171.1"/>
    </source>
</evidence>